<protein>
    <recommendedName>
        <fullName evidence="8">Glutathione S-transferase</fullName>
    </recommendedName>
</protein>
<evidence type="ECO:0000256" key="2">
    <source>
        <dbReference type="ARBA" id="ARBA00022692"/>
    </source>
</evidence>
<dbReference type="KEGG" id="asr:WL1483_2748"/>
<dbReference type="PANTHER" id="PTHR35814">
    <property type="match status" value="1"/>
</dbReference>
<comment type="subcellular location">
    <subcellularLocation>
        <location evidence="1">Membrane</location>
    </subcellularLocation>
</comment>
<evidence type="ECO:0000313" key="7">
    <source>
        <dbReference type="Proteomes" id="UP000058114"/>
    </source>
</evidence>
<dbReference type="RefSeq" id="WP_060586760.1">
    <property type="nucleotide sequence ID" value="NZ_CP013067.1"/>
</dbReference>
<evidence type="ECO:0000313" key="6">
    <source>
        <dbReference type="EMBL" id="ALP42167.1"/>
    </source>
</evidence>
<feature type="transmembrane region" description="Helical" evidence="5">
    <location>
        <begin position="6"/>
        <end position="27"/>
    </location>
</feature>
<feature type="transmembrane region" description="Helical" evidence="5">
    <location>
        <begin position="55"/>
        <end position="72"/>
    </location>
</feature>
<dbReference type="EMBL" id="CP013067">
    <property type="protein sequence ID" value="ALP42167.1"/>
    <property type="molecule type" value="Genomic_DNA"/>
</dbReference>
<dbReference type="SUPFAM" id="SSF161084">
    <property type="entry name" value="MAPEG domain-like"/>
    <property type="match status" value="1"/>
</dbReference>
<dbReference type="PANTHER" id="PTHR35814:SF1">
    <property type="entry name" value="GLUTATHIONE S-TRANSFERASE-RELATED"/>
    <property type="match status" value="1"/>
</dbReference>
<dbReference type="GO" id="GO:0016020">
    <property type="term" value="C:membrane"/>
    <property type="evidence" value="ECO:0007669"/>
    <property type="project" value="UniProtKB-SubCell"/>
</dbReference>
<dbReference type="Pfam" id="PF01124">
    <property type="entry name" value="MAPEG"/>
    <property type="match status" value="1"/>
</dbReference>
<keyword evidence="4 5" id="KW-0472">Membrane</keyword>
<evidence type="ECO:0000256" key="1">
    <source>
        <dbReference type="ARBA" id="ARBA00004370"/>
    </source>
</evidence>
<gene>
    <name evidence="6" type="ORF">WL1483_2748</name>
</gene>
<organism evidence="6 7">
    <name type="scientific">Aeromonas schubertii</name>
    <dbReference type="NCBI Taxonomy" id="652"/>
    <lineage>
        <taxon>Bacteria</taxon>
        <taxon>Pseudomonadati</taxon>
        <taxon>Pseudomonadota</taxon>
        <taxon>Gammaproteobacteria</taxon>
        <taxon>Aeromonadales</taxon>
        <taxon>Aeromonadaceae</taxon>
        <taxon>Aeromonas</taxon>
    </lineage>
</organism>
<dbReference type="InterPro" id="IPR001129">
    <property type="entry name" value="Membr-assoc_MAPEG"/>
</dbReference>
<dbReference type="PATRIC" id="fig|652.5.peg.2742"/>
<feature type="transmembrane region" description="Helical" evidence="5">
    <location>
        <begin position="78"/>
        <end position="97"/>
    </location>
</feature>
<sequence length="130" mass="13905">MLHITLIYAGLLGLLGLLFLCLSAWVIRCRLRYRVSLGDGNEPVLRSAMRAHGNFAEYVPLILLLMGGVELAGASSVMVHAIGLLLLAGRLLHAVGIQQRAAPNLARKGGMILTFTALLMASVQGICLGW</sequence>
<dbReference type="AlphaFoldDB" id="A0A0S2SKC1"/>
<reference evidence="7" key="1">
    <citation type="submission" date="2015-10" db="EMBL/GenBank/DDBJ databases">
        <title>Complete Genome Sequence of Aeromonas schubertii strain WL1483.</title>
        <authorList>
            <person name="Liu L."/>
        </authorList>
    </citation>
    <scope>NUCLEOTIDE SEQUENCE [LARGE SCALE GENOMIC DNA]</scope>
    <source>
        <strain evidence="7">WL1483</strain>
    </source>
</reference>
<dbReference type="Proteomes" id="UP000058114">
    <property type="component" value="Chromosome"/>
</dbReference>
<accession>A0A0S2SKC1</accession>
<evidence type="ECO:0008006" key="8">
    <source>
        <dbReference type="Google" id="ProtNLM"/>
    </source>
</evidence>
<dbReference type="InterPro" id="IPR023352">
    <property type="entry name" value="MAPEG-like_dom_sf"/>
</dbReference>
<feature type="transmembrane region" description="Helical" evidence="5">
    <location>
        <begin position="109"/>
        <end position="126"/>
    </location>
</feature>
<keyword evidence="3 5" id="KW-1133">Transmembrane helix</keyword>
<evidence type="ECO:0000256" key="3">
    <source>
        <dbReference type="ARBA" id="ARBA00022989"/>
    </source>
</evidence>
<evidence type="ECO:0000256" key="5">
    <source>
        <dbReference type="SAM" id="Phobius"/>
    </source>
</evidence>
<dbReference type="Gene3D" id="1.20.120.550">
    <property type="entry name" value="Membrane associated eicosanoid/glutathione metabolism-like domain"/>
    <property type="match status" value="1"/>
</dbReference>
<reference evidence="6 7" key="2">
    <citation type="journal article" date="2016" name="Genome Announc.">
        <title>Complete Genome Sequence of the Highly Virulent Aeromonas schubertii Strain WL1483, Isolated from Diseased Snakehead Fish (Channa argus) in China.</title>
        <authorList>
            <person name="Liu L."/>
            <person name="Li N."/>
            <person name="Zhang D."/>
            <person name="Fu X."/>
            <person name="Shi C."/>
            <person name="Lin Q."/>
            <person name="Hao G."/>
        </authorList>
    </citation>
    <scope>NUCLEOTIDE SEQUENCE [LARGE SCALE GENOMIC DNA]</scope>
    <source>
        <strain evidence="6 7">WL1483</strain>
    </source>
</reference>
<evidence type="ECO:0000256" key="4">
    <source>
        <dbReference type="ARBA" id="ARBA00023136"/>
    </source>
</evidence>
<keyword evidence="2 5" id="KW-0812">Transmembrane</keyword>
<name>A0A0S2SKC1_9GAMM</name>
<proteinExistence type="predicted"/>